<evidence type="ECO:0000313" key="2">
    <source>
        <dbReference type="EMBL" id="MBX0322808.1"/>
    </source>
</evidence>
<feature type="compositionally biased region" description="Basic and acidic residues" evidence="1">
    <location>
        <begin position="7"/>
        <end position="21"/>
    </location>
</feature>
<accession>A0AAW4PML3</accession>
<dbReference type="RefSeq" id="WP_220617788.1">
    <property type="nucleotide sequence ID" value="NZ_RKLR01000002.1"/>
</dbReference>
<dbReference type="EMBL" id="RKLR01000002">
    <property type="protein sequence ID" value="MBX0322808.1"/>
    <property type="molecule type" value="Genomic_DNA"/>
</dbReference>
<sequence>MDETAATDERIGSDESARDLGDAMGTLSESMDGLSDELTALNEAVVALQATTCRASDHQRAVSTSLSRAAETLSGDAPTPTPRAGRDGSATAASSAVADD</sequence>
<dbReference type="AlphaFoldDB" id="A0AAW4PML3"/>
<gene>
    <name evidence="2" type="ORF">EGH21_07165</name>
</gene>
<reference evidence="2 3" key="1">
    <citation type="submission" date="2021-06" db="EMBL/GenBank/DDBJ databases">
        <title>Halomicroarcula sp. a new haloarchaeum isolated from saline soil.</title>
        <authorList>
            <person name="Duran-Viseras A."/>
            <person name="Sanchez-Porro C."/>
            <person name="Ventosa A."/>
        </authorList>
    </citation>
    <scope>NUCLEOTIDE SEQUENCE [LARGE SCALE GENOMIC DNA]</scope>
    <source>
        <strain evidence="2 3">F13</strain>
    </source>
</reference>
<feature type="region of interest" description="Disordered" evidence="1">
    <location>
        <begin position="1"/>
        <end position="31"/>
    </location>
</feature>
<name>A0AAW4PML3_9EURY</name>
<keyword evidence="3" id="KW-1185">Reference proteome</keyword>
<feature type="compositionally biased region" description="Low complexity" evidence="1">
    <location>
        <begin position="89"/>
        <end position="100"/>
    </location>
</feature>
<proteinExistence type="predicted"/>
<protein>
    <submittedName>
        <fullName evidence="2">Uncharacterized protein</fullName>
    </submittedName>
</protein>
<comment type="caution">
    <text evidence="2">The sequence shown here is derived from an EMBL/GenBank/DDBJ whole genome shotgun (WGS) entry which is preliminary data.</text>
</comment>
<evidence type="ECO:0000313" key="3">
    <source>
        <dbReference type="Proteomes" id="UP001430377"/>
    </source>
</evidence>
<dbReference type="Proteomes" id="UP001430377">
    <property type="component" value="Unassembled WGS sequence"/>
</dbReference>
<evidence type="ECO:0000256" key="1">
    <source>
        <dbReference type="SAM" id="MobiDB-lite"/>
    </source>
</evidence>
<organism evidence="2 3">
    <name type="scientific">Haloarcula rubra</name>
    <dbReference type="NCBI Taxonomy" id="2487747"/>
    <lineage>
        <taxon>Archaea</taxon>
        <taxon>Methanobacteriati</taxon>
        <taxon>Methanobacteriota</taxon>
        <taxon>Stenosarchaea group</taxon>
        <taxon>Halobacteria</taxon>
        <taxon>Halobacteriales</taxon>
        <taxon>Haloarculaceae</taxon>
        <taxon>Haloarcula</taxon>
    </lineage>
</organism>
<feature type="region of interest" description="Disordered" evidence="1">
    <location>
        <begin position="53"/>
        <end position="100"/>
    </location>
</feature>